<sequence length="143" mass="15410">MAFEVGIQFLDDYGRTTTRRFQNTEALIADALASVGTLITDFLMTSDLGTMKHDIAVRTVCDNAADTGANKDVGGTLHCVLDNAKLYPLKIPGIKPSMLNTDGSIDLENAAITTYVANFETAGKFRVSEGNWVVDVLYGELDG</sequence>
<dbReference type="EMBL" id="BARU01000490">
    <property type="protein sequence ID" value="GAH21287.1"/>
    <property type="molecule type" value="Genomic_DNA"/>
</dbReference>
<evidence type="ECO:0000313" key="1">
    <source>
        <dbReference type="EMBL" id="GAH21287.1"/>
    </source>
</evidence>
<reference evidence="1" key="1">
    <citation type="journal article" date="2014" name="Front. Microbiol.">
        <title>High frequency of phylogenetically diverse reductive dehalogenase-homologous genes in deep subseafloor sedimentary metagenomes.</title>
        <authorList>
            <person name="Kawai M."/>
            <person name="Futagami T."/>
            <person name="Toyoda A."/>
            <person name="Takaki Y."/>
            <person name="Nishi S."/>
            <person name="Hori S."/>
            <person name="Arai W."/>
            <person name="Tsubouchi T."/>
            <person name="Morono Y."/>
            <person name="Uchiyama I."/>
            <person name="Ito T."/>
            <person name="Fujiyama A."/>
            <person name="Inagaki F."/>
            <person name="Takami H."/>
        </authorList>
    </citation>
    <scope>NUCLEOTIDE SEQUENCE</scope>
    <source>
        <strain evidence="1">Expedition CK06-06</strain>
    </source>
</reference>
<proteinExistence type="predicted"/>
<gene>
    <name evidence="1" type="ORF">S03H2_01625</name>
</gene>
<name>X1DM56_9ZZZZ</name>
<organism evidence="1">
    <name type="scientific">marine sediment metagenome</name>
    <dbReference type="NCBI Taxonomy" id="412755"/>
    <lineage>
        <taxon>unclassified sequences</taxon>
        <taxon>metagenomes</taxon>
        <taxon>ecological metagenomes</taxon>
    </lineage>
</organism>
<dbReference type="AlphaFoldDB" id="X1DM56"/>
<accession>X1DM56</accession>
<protein>
    <submittedName>
        <fullName evidence="1">Uncharacterized protein</fullName>
    </submittedName>
</protein>
<comment type="caution">
    <text evidence="1">The sequence shown here is derived from an EMBL/GenBank/DDBJ whole genome shotgun (WGS) entry which is preliminary data.</text>
</comment>